<name>A0AAV3UME3_9EURY</name>
<organism evidence="3 4">
    <name type="scientific">Haladaptatus pallidirubidus</name>
    <dbReference type="NCBI Taxonomy" id="1008152"/>
    <lineage>
        <taxon>Archaea</taxon>
        <taxon>Methanobacteriati</taxon>
        <taxon>Methanobacteriota</taxon>
        <taxon>Stenosarchaea group</taxon>
        <taxon>Halobacteria</taxon>
        <taxon>Halobacteriales</taxon>
        <taxon>Haladaptataceae</taxon>
        <taxon>Haladaptatus</taxon>
    </lineage>
</organism>
<dbReference type="NCBIfam" id="NF041908">
    <property type="entry name" value="HVO_2922"/>
    <property type="match status" value="1"/>
</dbReference>
<evidence type="ECO:0000256" key="1">
    <source>
        <dbReference type="SAM" id="MobiDB-lite"/>
    </source>
</evidence>
<feature type="domain" description="DUF1508" evidence="2">
    <location>
        <begin position="131"/>
        <end position="179"/>
    </location>
</feature>
<dbReference type="EMBL" id="BAABKX010000015">
    <property type="protein sequence ID" value="GAA5057391.1"/>
    <property type="molecule type" value="Genomic_DNA"/>
</dbReference>
<comment type="caution">
    <text evidence="3">The sequence shown here is derived from an EMBL/GenBank/DDBJ whole genome shotgun (WGS) entry which is preliminary data.</text>
</comment>
<dbReference type="InterPro" id="IPR036913">
    <property type="entry name" value="YegP-like_sf"/>
</dbReference>
<gene>
    <name evidence="3" type="ORF">GCM10025751_39330</name>
</gene>
<dbReference type="Proteomes" id="UP001501729">
    <property type="component" value="Unassembled WGS sequence"/>
</dbReference>
<evidence type="ECO:0000313" key="4">
    <source>
        <dbReference type="Proteomes" id="UP001501729"/>
    </source>
</evidence>
<keyword evidence="4" id="KW-1185">Reference proteome</keyword>
<dbReference type="GeneID" id="68614197"/>
<dbReference type="RefSeq" id="WP_227773947.1">
    <property type="nucleotide sequence ID" value="NZ_BAABKX010000015.1"/>
</dbReference>
<dbReference type="SUPFAM" id="SSF160113">
    <property type="entry name" value="YegP-like"/>
    <property type="match status" value="1"/>
</dbReference>
<sequence>MQSDKEYRVGLHPNLRVRVEYTADYSEGTLTVEYRRDGDWEESDGTIERRGQRFTITRDGEPLLEQDVSVELLERYGATLSKVARRLTERAKTPARPAESESWPISATQEDGSVVEALRPPTQASFELYRDHADEWRWRLVHRNGNIIADSGEGYSSKQAAKKGIESVKRNALGAPVEEG</sequence>
<dbReference type="AlphaFoldDB" id="A0AAV3UME3"/>
<dbReference type="Pfam" id="PF07411">
    <property type="entry name" value="DUF1508"/>
    <property type="match status" value="1"/>
</dbReference>
<protein>
    <recommendedName>
        <fullName evidence="2">DUF1508 domain-containing protein</fullName>
    </recommendedName>
</protein>
<evidence type="ECO:0000313" key="3">
    <source>
        <dbReference type="EMBL" id="GAA5057391.1"/>
    </source>
</evidence>
<proteinExistence type="predicted"/>
<feature type="region of interest" description="Disordered" evidence="1">
    <location>
        <begin position="91"/>
        <end position="113"/>
    </location>
</feature>
<dbReference type="Gene3D" id="3.30.160.160">
    <property type="entry name" value="YegP-like"/>
    <property type="match status" value="1"/>
</dbReference>
<dbReference type="InterPro" id="IPR010879">
    <property type="entry name" value="DUF1508"/>
</dbReference>
<accession>A0AAV3UME3</accession>
<evidence type="ECO:0000259" key="2">
    <source>
        <dbReference type="Pfam" id="PF07411"/>
    </source>
</evidence>
<reference evidence="3 4" key="1">
    <citation type="journal article" date="2019" name="Int. J. Syst. Evol. Microbiol.">
        <title>The Global Catalogue of Microorganisms (GCM) 10K type strain sequencing project: providing services to taxonomists for standard genome sequencing and annotation.</title>
        <authorList>
            <consortium name="The Broad Institute Genomics Platform"/>
            <consortium name="The Broad Institute Genome Sequencing Center for Infectious Disease"/>
            <person name="Wu L."/>
            <person name="Ma J."/>
        </authorList>
    </citation>
    <scope>NUCLEOTIDE SEQUENCE [LARGE SCALE GENOMIC DNA]</scope>
    <source>
        <strain evidence="3 4">JCM 17504</strain>
    </source>
</reference>